<dbReference type="EMBL" id="QBKN01000004">
    <property type="protein sequence ID" value="PTX50786.1"/>
    <property type="molecule type" value="Genomic_DNA"/>
</dbReference>
<keyword evidence="2" id="KW-1185">Reference proteome</keyword>
<keyword evidence="1" id="KW-0966">Cell projection</keyword>
<evidence type="ECO:0000313" key="1">
    <source>
        <dbReference type="EMBL" id="PTX50786.1"/>
    </source>
</evidence>
<accession>A0A2T6B3Y4</accession>
<keyword evidence="1" id="KW-0969">Cilium</keyword>
<protein>
    <submittedName>
        <fullName evidence="1">Flagellar assembly protein FliH</fullName>
    </submittedName>
</protein>
<evidence type="ECO:0000313" key="2">
    <source>
        <dbReference type="Proteomes" id="UP000244069"/>
    </source>
</evidence>
<dbReference type="AlphaFoldDB" id="A0A2T6B3Y4"/>
<organism evidence="1 2">
    <name type="scientific">Allosediminivita pacifica</name>
    <dbReference type="NCBI Taxonomy" id="1267769"/>
    <lineage>
        <taxon>Bacteria</taxon>
        <taxon>Pseudomonadati</taxon>
        <taxon>Pseudomonadota</taxon>
        <taxon>Alphaproteobacteria</taxon>
        <taxon>Rhodobacterales</taxon>
        <taxon>Paracoccaceae</taxon>
        <taxon>Allosediminivita</taxon>
    </lineage>
</organism>
<dbReference type="OrthoDB" id="7870971at2"/>
<dbReference type="Proteomes" id="UP000244069">
    <property type="component" value="Unassembled WGS sequence"/>
</dbReference>
<dbReference type="RefSeq" id="WP_107974991.1">
    <property type="nucleotide sequence ID" value="NZ_BMEZ01000004.1"/>
</dbReference>
<gene>
    <name evidence="1" type="ORF">C8N44_104144</name>
</gene>
<reference evidence="1 2" key="1">
    <citation type="submission" date="2018-04" db="EMBL/GenBank/DDBJ databases">
        <title>Genomic Encyclopedia of Archaeal and Bacterial Type Strains, Phase II (KMG-II): from individual species to whole genera.</title>
        <authorList>
            <person name="Goeker M."/>
        </authorList>
    </citation>
    <scope>NUCLEOTIDE SEQUENCE [LARGE SCALE GENOMIC DNA]</scope>
    <source>
        <strain evidence="1 2">DSM 29329</strain>
    </source>
</reference>
<keyword evidence="1" id="KW-0282">Flagellum</keyword>
<sequence>MTALRQFLEDFEAPAAKPRPAPEEPGIGVAQLEAEKLEAYENGYRAGWDDAVKAQTEESSRISSALAQNLQDLSFTYNEAYSQVMNAMAPLLEEMVSALLPGLTREALGAQVLEQLLGTAREVGSVGVVIAVAPGVSESVAPLLEQDFGFPVTLQEDDTLTEGQADLRFGETERQIDLSEALETITESVRGFVHDNRRMTAHG</sequence>
<name>A0A2T6B3Y4_9RHOB</name>
<proteinExistence type="predicted"/>
<comment type="caution">
    <text evidence="1">The sequence shown here is derived from an EMBL/GenBank/DDBJ whole genome shotgun (WGS) entry which is preliminary data.</text>
</comment>